<dbReference type="Proteomes" id="UP001295684">
    <property type="component" value="Unassembled WGS sequence"/>
</dbReference>
<evidence type="ECO:0000313" key="2">
    <source>
        <dbReference type="Proteomes" id="UP001295684"/>
    </source>
</evidence>
<accession>A0AAD2D3G5</accession>
<protein>
    <submittedName>
        <fullName evidence="1">Uncharacterized protein</fullName>
    </submittedName>
</protein>
<comment type="caution">
    <text evidence="1">The sequence shown here is derived from an EMBL/GenBank/DDBJ whole genome shotgun (WGS) entry which is preliminary data.</text>
</comment>
<sequence length="94" mass="10346">MGASCCAQSQDSILALSGTSRGSGMPEDKSMTASDSVHISHKFYMRNRMDTVTEKGMESSSTIFQSHLRSAHSKDEDDFSKNMFIENTHDTSGF</sequence>
<organism evidence="1 2">
    <name type="scientific">Euplotes crassus</name>
    <dbReference type="NCBI Taxonomy" id="5936"/>
    <lineage>
        <taxon>Eukaryota</taxon>
        <taxon>Sar</taxon>
        <taxon>Alveolata</taxon>
        <taxon>Ciliophora</taxon>
        <taxon>Intramacronucleata</taxon>
        <taxon>Spirotrichea</taxon>
        <taxon>Hypotrichia</taxon>
        <taxon>Euplotida</taxon>
        <taxon>Euplotidae</taxon>
        <taxon>Moneuplotes</taxon>
    </lineage>
</organism>
<evidence type="ECO:0000313" key="1">
    <source>
        <dbReference type="EMBL" id="CAI2378711.1"/>
    </source>
</evidence>
<reference evidence="1" key="1">
    <citation type="submission" date="2023-07" db="EMBL/GenBank/DDBJ databases">
        <authorList>
            <consortium name="AG Swart"/>
            <person name="Singh M."/>
            <person name="Singh A."/>
            <person name="Seah K."/>
            <person name="Emmerich C."/>
        </authorList>
    </citation>
    <scope>NUCLEOTIDE SEQUENCE</scope>
    <source>
        <strain evidence="1">DP1</strain>
    </source>
</reference>
<name>A0AAD2D3G5_EUPCR</name>
<gene>
    <name evidence="1" type="ORF">ECRASSUSDP1_LOCUS20110</name>
</gene>
<keyword evidence="2" id="KW-1185">Reference proteome</keyword>
<dbReference type="EMBL" id="CAMPGE010020470">
    <property type="protein sequence ID" value="CAI2378711.1"/>
    <property type="molecule type" value="Genomic_DNA"/>
</dbReference>
<proteinExistence type="predicted"/>
<dbReference type="AlphaFoldDB" id="A0AAD2D3G5"/>